<accession>A0A7W7LC31</accession>
<name>A0A7W7LC31_STRNE</name>
<evidence type="ECO:0000256" key="1">
    <source>
        <dbReference type="SAM" id="MobiDB-lite"/>
    </source>
</evidence>
<feature type="region of interest" description="Disordered" evidence="1">
    <location>
        <begin position="1"/>
        <end position="63"/>
    </location>
</feature>
<dbReference type="EMBL" id="JACHJG010000006">
    <property type="protein sequence ID" value="MBB4887468.1"/>
    <property type="molecule type" value="Genomic_DNA"/>
</dbReference>
<gene>
    <name evidence="2" type="ORF">FHS38_003522</name>
</gene>
<proteinExistence type="predicted"/>
<dbReference type="RefSeq" id="WP_184734470.1">
    <property type="nucleotide sequence ID" value="NZ_BMRW01000002.1"/>
</dbReference>
<comment type="caution">
    <text evidence="2">The sequence shown here is derived from an EMBL/GenBank/DDBJ whole genome shotgun (WGS) entry which is preliminary data.</text>
</comment>
<dbReference type="AlphaFoldDB" id="A0A7W7LC31"/>
<keyword evidence="3" id="KW-1185">Reference proteome</keyword>
<organism evidence="2 3">
    <name type="scientific">Streptomyces netropsis</name>
    <name type="common">Streptoverticillium netropsis</name>
    <dbReference type="NCBI Taxonomy" id="55404"/>
    <lineage>
        <taxon>Bacteria</taxon>
        <taxon>Bacillati</taxon>
        <taxon>Actinomycetota</taxon>
        <taxon>Actinomycetes</taxon>
        <taxon>Kitasatosporales</taxon>
        <taxon>Streptomycetaceae</taxon>
        <taxon>Streptomyces</taxon>
    </lineage>
</organism>
<sequence>MNEPASVEPLAGPDDVPAPRLDPAEPRPQPGYELPAAAQADSDPQLGTPDQHLEGRPQEVLPAPRVKPYAPIAALTLPHQPPIASVANLFSNPSGPMHFHQRLEVRTADLLETIPVSRAGVLSDASYVEPREWREVRQHAAKALADTPVVLLVAPRQHGATTFSLRLLAEETDEAVDLHVVEASWDRPLTSKLPAQANCAYVLDFQDPQRDRIDKTFLTGLRKHADTLGGIESRLVITLTPELWAPIAGQVPDGLAVVRLSAHPRAHLVARQHLMARGHASLLDYIDDPAVKEGVADWTPVRAVWLVDEMINLAAADARTAAEDGTTGEARENRLRPEVRELAKDWGTDLDIRFGAPGASGEGAIGTAHDVVRPLDLDDRCLSLALAVHRSGPAARIHADAERLAEILAGANAANGKKGAEDKETTDLREILGGVGLRTRFNSIGADVRYGQARFTSVNYGEALLNHVWGQYHPLHKRLIRWMIACGADSGGTAGDPAVRAILGVLAYHQDDSQLAEVRDQAASLGKASVATAVMVGAARDEHLGRRARQLLYVWAGHSTEETLRLVVAACRELIADQPGPAVTRLRRVADNPAGRALDADVLAAFKAVAADRRLTGGFAKAVAEWHAQAGDAGSPAANLGTLALMSVDEAGTQGRPWLLTGDRPAALGVAAALRRLLTDLDQYPGVLDEITRWLGADGGALHDQVMNVVHEAVSGRVGLMAVVQLVKELNKLRGPDGRGAGARLQDEIEADPDLGGITLETYPA</sequence>
<evidence type="ECO:0000313" key="3">
    <source>
        <dbReference type="Proteomes" id="UP000556436"/>
    </source>
</evidence>
<evidence type="ECO:0000313" key="2">
    <source>
        <dbReference type="EMBL" id="MBB4887468.1"/>
    </source>
</evidence>
<protein>
    <submittedName>
        <fullName evidence="2">Uncharacterized protein</fullName>
    </submittedName>
</protein>
<dbReference type="Proteomes" id="UP000556436">
    <property type="component" value="Unassembled WGS sequence"/>
</dbReference>
<reference evidence="2 3" key="1">
    <citation type="submission" date="2020-08" db="EMBL/GenBank/DDBJ databases">
        <title>Genomic Encyclopedia of Type Strains, Phase III (KMG-III): the genomes of soil and plant-associated and newly described type strains.</title>
        <authorList>
            <person name="Whitman W."/>
        </authorList>
    </citation>
    <scope>NUCLEOTIDE SEQUENCE [LARGE SCALE GENOMIC DNA]</scope>
    <source>
        <strain evidence="2 3">CECT 3265</strain>
    </source>
</reference>